<accession>A0ABY7G8W1</accession>
<dbReference type="InterPro" id="IPR006935">
    <property type="entry name" value="Helicase/UvrB_N"/>
</dbReference>
<gene>
    <name evidence="2" type="ORF">MAR_033415</name>
</gene>
<reference evidence="2" key="1">
    <citation type="submission" date="2022-11" db="EMBL/GenBank/DDBJ databases">
        <title>Centuries of genome instability and evolution in soft-shell clam transmissible cancer (bioRxiv).</title>
        <authorList>
            <person name="Hart S.F.M."/>
            <person name="Yonemitsu M.A."/>
            <person name="Giersch R.M."/>
            <person name="Beal B.F."/>
            <person name="Arriagada G."/>
            <person name="Davis B.W."/>
            <person name="Ostrander E.A."/>
            <person name="Goff S.P."/>
            <person name="Metzger M.J."/>
        </authorList>
    </citation>
    <scope>NUCLEOTIDE SEQUENCE</scope>
    <source>
        <strain evidence="2">MELC-2E11</strain>
        <tissue evidence="2">Siphon/mantle</tissue>
    </source>
</reference>
<dbReference type="Gene3D" id="3.40.50.300">
    <property type="entry name" value="P-loop containing nucleotide triphosphate hydrolases"/>
    <property type="match status" value="3"/>
</dbReference>
<name>A0ABY7G8W1_MYAAR</name>
<dbReference type="InterPro" id="IPR027417">
    <property type="entry name" value="P-loop_NTPase"/>
</dbReference>
<proteinExistence type="predicted"/>
<feature type="domain" description="Helicase ATP-binding" evidence="1">
    <location>
        <begin position="1"/>
        <end position="153"/>
    </location>
</feature>
<evidence type="ECO:0000313" key="3">
    <source>
        <dbReference type="Proteomes" id="UP001164746"/>
    </source>
</evidence>
<dbReference type="InterPro" id="IPR014001">
    <property type="entry name" value="Helicase_ATP-bd"/>
</dbReference>
<dbReference type="SUPFAM" id="SSF52540">
    <property type="entry name" value="P-loop containing nucleoside triphosphate hydrolases"/>
    <property type="match status" value="1"/>
</dbReference>
<dbReference type="Pfam" id="PF00271">
    <property type="entry name" value="Helicase_C"/>
    <property type="match status" value="1"/>
</dbReference>
<dbReference type="Pfam" id="PF04851">
    <property type="entry name" value="ResIII"/>
    <property type="match status" value="1"/>
</dbReference>
<dbReference type="Gene3D" id="1.20.1320.30">
    <property type="match status" value="2"/>
</dbReference>
<sequence>MADARSTADENVHLRQKRAKRKKDRILLLVENEALAIQLGNVSEKLLPSYRTKVFSGNVHRRDIFVVTAQIFLNALRAKKIESVGDFSLIVVDECHHSNKQHMYNEIMSRYIDLKLRENVDSSQLPQIVGLTSTLGVGGRTEWDQGLNHMKKLMANMDAKFLCTVKTPLTIEELKIFVNSPVEGRDVDWFENAVGEIAKRIDAHMSQHQIVLSASPEDEFIQTKCRLPATFGTEKYMQWNAEFAKNIAQVRSKDIRRVLNPCRLHLEAYNEALMMHCNSKTRYAFAVLEEFMEDFRVVPAKHPTDAFIMALYDDILPVPGRDVDWFTNDVKDIAKRIDDHMAKHQTVRSAPPEDEFIQTKCRLPETFGMEKYLQWSAEFVKHIAKVRSKDIRRVLNPCRLHLEAYNKALMIHRDATKRDAFVSLEDFMEDFRVVPAEHPTDAFIMALYDELREISFNTEPDNPKLLKLKEILTGVLCNEQNARGIIFVRTGELAQALVRWVNETDSLNVLNASEIAEDSLNVLHAAEFVGQSDSASVEDQDYAESLCKYLEDKGYVCIQSGNDYQPLDSHQKSLKDTITITNKTLFIVTANSLQQFTEIIRNVLSRSSGLKDDKISMLLSFMTGSEATQFCNEICELIPFGILQIDVTTVFDIRRFQALVFKRGVTKSGQKDVLEYFKNGQHRLLIATSVAEEGLDISKCNLGGRENSLHYVIAEEGSWVLEKEEKNRHCEELMNPHLQVFIEEHAHIWEKELFKKK</sequence>
<evidence type="ECO:0000259" key="1">
    <source>
        <dbReference type="PROSITE" id="PS51192"/>
    </source>
</evidence>
<dbReference type="PROSITE" id="PS51192">
    <property type="entry name" value="HELICASE_ATP_BIND_1"/>
    <property type="match status" value="1"/>
</dbReference>
<dbReference type="InterPro" id="IPR051363">
    <property type="entry name" value="RLR_Helicase"/>
</dbReference>
<organism evidence="2 3">
    <name type="scientific">Mya arenaria</name>
    <name type="common">Soft-shell clam</name>
    <dbReference type="NCBI Taxonomy" id="6604"/>
    <lineage>
        <taxon>Eukaryota</taxon>
        <taxon>Metazoa</taxon>
        <taxon>Spiralia</taxon>
        <taxon>Lophotrochozoa</taxon>
        <taxon>Mollusca</taxon>
        <taxon>Bivalvia</taxon>
        <taxon>Autobranchia</taxon>
        <taxon>Heteroconchia</taxon>
        <taxon>Euheterodonta</taxon>
        <taxon>Imparidentia</taxon>
        <taxon>Neoheterodontei</taxon>
        <taxon>Myida</taxon>
        <taxon>Myoidea</taxon>
        <taxon>Myidae</taxon>
        <taxon>Mya</taxon>
    </lineage>
</organism>
<evidence type="ECO:0000313" key="2">
    <source>
        <dbReference type="EMBL" id="WAR30873.1"/>
    </source>
</evidence>
<dbReference type="InterPro" id="IPR001650">
    <property type="entry name" value="Helicase_C-like"/>
</dbReference>
<dbReference type="PANTHER" id="PTHR14074">
    <property type="entry name" value="HELICASE WITH DEATH DOMAIN-RELATED"/>
    <property type="match status" value="1"/>
</dbReference>
<dbReference type="PANTHER" id="PTHR14074:SF16">
    <property type="entry name" value="ANTIVIRAL INNATE IMMUNE RESPONSE RECEPTOR RIG-I"/>
    <property type="match status" value="1"/>
</dbReference>
<dbReference type="Pfam" id="PF18119">
    <property type="entry name" value="RIG-I_C"/>
    <property type="match status" value="2"/>
</dbReference>
<dbReference type="Proteomes" id="UP001164746">
    <property type="component" value="Chromosome 17"/>
</dbReference>
<dbReference type="InterPro" id="IPR041204">
    <property type="entry name" value="RIG-I-like_C"/>
</dbReference>
<keyword evidence="3" id="KW-1185">Reference proteome</keyword>
<protein>
    <submittedName>
        <fullName evidence="2">DDX58-like protein</fullName>
    </submittedName>
</protein>
<dbReference type="EMBL" id="CP111028">
    <property type="protein sequence ID" value="WAR30873.1"/>
    <property type="molecule type" value="Genomic_DNA"/>
</dbReference>